<protein>
    <submittedName>
        <fullName evidence="4">DNA-binding transcriptional activator of the SARP family</fullName>
    </submittedName>
</protein>
<dbReference type="SMART" id="SM01043">
    <property type="entry name" value="BTAD"/>
    <property type="match status" value="1"/>
</dbReference>
<dbReference type="EMBL" id="FOZX01000003">
    <property type="protein sequence ID" value="SFS67976.1"/>
    <property type="molecule type" value="Genomic_DNA"/>
</dbReference>
<dbReference type="Gene3D" id="1.10.10.10">
    <property type="entry name" value="Winged helix-like DNA-binding domain superfamily/Winged helix DNA-binding domain"/>
    <property type="match status" value="1"/>
</dbReference>
<dbReference type="Pfam" id="PF03704">
    <property type="entry name" value="BTAD"/>
    <property type="match status" value="1"/>
</dbReference>
<dbReference type="InterPro" id="IPR005158">
    <property type="entry name" value="BTAD"/>
</dbReference>
<keyword evidence="2" id="KW-0804">Transcription</keyword>
<dbReference type="SUPFAM" id="SSF46894">
    <property type="entry name" value="C-terminal effector domain of the bipartite response regulators"/>
    <property type="match status" value="1"/>
</dbReference>
<dbReference type="InterPro" id="IPR027417">
    <property type="entry name" value="P-loop_NTPase"/>
</dbReference>
<dbReference type="Proteomes" id="UP000198852">
    <property type="component" value="Unassembled WGS sequence"/>
</dbReference>
<dbReference type="PANTHER" id="PTHR35807:SF1">
    <property type="entry name" value="TRANSCRIPTIONAL REGULATOR REDD"/>
    <property type="match status" value="1"/>
</dbReference>
<keyword evidence="1" id="KW-0805">Transcription regulation</keyword>
<dbReference type="InterPro" id="IPR016032">
    <property type="entry name" value="Sig_transdc_resp-reg_C-effctor"/>
</dbReference>
<dbReference type="GO" id="GO:0006355">
    <property type="term" value="P:regulation of DNA-templated transcription"/>
    <property type="evidence" value="ECO:0007669"/>
    <property type="project" value="InterPro"/>
</dbReference>
<dbReference type="PANTHER" id="PTHR35807">
    <property type="entry name" value="TRANSCRIPTIONAL REGULATOR REDD-RELATED"/>
    <property type="match status" value="1"/>
</dbReference>
<proteinExistence type="predicted"/>
<dbReference type="InterPro" id="IPR002182">
    <property type="entry name" value="NB-ARC"/>
</dbReference>
<dbReference type="SUPFAM" id="SSF52540">
    <property type="entry name" value="P-loop containing nucleoside triphosphate hydrolases"/>
    <property type="match status" value="1"/>
</dbReference>
<dbReference type="InterPro" id="IPR036388">
    <property type="entry name" value="WH-like_DNA-bd_sf"/>
</dbReference>
<dbReference type="SMART" id="SM00028">
    <property type="entry name" value="TPR"/>
    <property type="match status" value="4"/>
</dbReference>
<dbReference type="SUPFAM" id="SSF48452">
    <property type="entry name" value="TPR-like"/>
    <property type="match status" value="2"/>
</dbReference>
<dbReference type="GO" id="GO:0003677">
    <property type="term" value="F:DNA binding"/>
    <property type="evidence" value="ECO:0007669"/>
    <property type="project" value="UniProtKB-KW"/>
</dbReference>
<accession>A0A1I6RTL2</accession>
<dbReference type="InterPro" id="IPR051677">
    <property type="entry name" value="AfsR-DnrI-RedD_regulator"/>
</dbReference>
<dbReference type="STRING" id="95161.SAMN05660874_02657"/>
<keyword evidence="5" id="KW-1185">Reference proteome</keyword>
<evidence type="ECO:0000256" key="2">
    <source>
        <dbReference type="ARBA" id="ARBA00023163"/>
    </source>
</evidence>
<gene>
    <name evidence="4" type="ORF">SAMN05660874_02657</name>
</gene>
<sequence length="954" mass="105415">MTIQFKILGTTSLRINGTFDDTWGKRQERGLLGVLLLEAGERRLTRDELARWIWADDSGRRRRNLQQLVSRLKRTLEGIGVPAEVRTSKAGHWLEVDPESVDFHHFRRAIRTAAEAADSGAHLDAIGLLEETLGMWTGTPLADLETEPARNFRQSVARPAEMEARFRLVDSRLALGQFADALADIDGPMAADGVNPRLVVQRMRALGGLGRATEISGYYVHFAQEYRELVGEDVPEWVRREHDALLASGTPQVRVMSDGPDDEDEIPVLGDLPAGSWSFHGRAELLDDLNDAARERPTGVIALDGAAGIGKSALAVHWARRAAGDLVDRVLYVDLQGYHGKNPLTEDEIVGTLLSQLGVVAERIPSKDMRVHRLRQKLARRRYLVVLDDAKDSQYVRPLLRFVRESLVLVTSRKKLHGLIHLDGARSFEVPPLDAAEVFRWLRSELHSRFLVEPHAAKRLVDLCAGIPLVVRIIAQHASTRSRQSLASLAEELHADRRVLLRLGGNDDEGATIEAALGCSYRALTPAQQTLFRLLGLYPGREFDSGAAESLTQWEPTEVGQALDALVSLHLVERSSDRYEMHDLIRTCAAGWNSDRSITAAATRRLADYVLWSGLRARETVFPTRSAPPLDGFRPSPWARTFTGVEDAFRWAGRNQSELLAAAADARDNGLHGHCWRLANTVWELLRLPGWMDAAKQLLTMGLDSAHEDDDARAVAGTMGNLGSCLLWMGERGEARALLQKAILMAGDAEDLAVHHGALQNFARCEAESQNYEGALSTYNEALGIASAAGDRYRIGSTKRRIAEVQRRQGKLDDAAMNCREAIFHHEKVGDSQGQADALTELALICKAGGDSTMSREYALRALHLGELMRDKGTCGRAALVVAQSALDKAFLNEGLRYGRIAAEHCEQMRDIDGEIGAIEVVITVLQRKGRHEAAAEGRRRLRELRADIDPLSA</sequence>
<dbReference type="Gene3D" id="3.40.50.300">
    <property type="entry name" value="P-loop containing nucleotide triphosphate hydrolases"/>
    <property type="match status" value="1"/>
</dbReference>
<evidence type="ECO:0000313" key="4">
    <source>
        <dbReference type="EMBL" id="SFS67976.1"/>
    </source>
</evidence>
<dbReference type="OrthoDB" id="3661636at2"/>
<evidence type="ECO:0000256" key="1">
    <source>
        <dbReference type="ARBA" id="ARBA00023015"/>
    </source>
</evidence>
<keyword evidence="4" id="KW-0238">DNA-binding</keyword>
<organism evidence="4 5">
    <name type="scientific">Saccharopolyspora flava</name>
    <dbReference type="NCBI Taxonomy" id="95161"/>
    <lineage>
        <taxon>Bacteria</taxon>
        <taxon>Bacillati</taxon>
        <taxon>Actinomycetota</taxon>
        <taxon>Actinomycetes</taxon>
        <taxon>Pseudonocardiales</taxon>
        <taxon>Pseudonocardiaceae</taxon>
        <taxon>Saccharopolyspora</taxon>
    </lineage>
</organism>
<feature type="domain" description="Bacterial transcriptional activator" evidence="3">
    <location>
        <begin position="101"/>
        <end position="246"/>
    </location>
</feature>
<evidence type="ECO:0000259" key="3">
    <source>
        <dbReference type="SMART" id="SM01043"/>
    </source>
</evidence>
<evidence type="ECO:0000313" key="5">
    <source>
        <dbReference type="Proteomes" id="UP000198852"/>
    </source>
</evidence>
<dbReference type="GO" id="GO:0043531">
    <property type="term" value="F:ADP binding"/>
    <property type="evidence" value="ECO:0007669"/>
    <property type="project" value="InterPro"/>
</dbReference>
<dbReference type="InterPro" id="IPR011990">
    <property type="entry name" value="TPR-like_helical_dom_sf"/>
</dbReference>
<dbReference type="PRINTS" id="PR00364">
    <property type="entry name" value="DISEASERSIST"/>
</dbReference>
<dbReference type="RefSeq" id="WP_139274060.1">
    <property type="nucleotide sequence ID" value="NZ_FOZX01000003.1"/>
</dbReference>
<reference evidence="5" key="1">
    <citation type="submission" date="2016-10" db="EMBL/GenBank/DDBJ databases">
        <authorList>
            <person name="Varghese N."/>
            <person name="Submissions S."/>
        </authorList>
    </citation>
    <scope>NUCLEOTIDE SEQUENCE [LARGE SCALE GENOMIC DNA]</scope>
    <source>
        <strain evidence="5">DSM 44771</strain>
    </source>
</reference>
<dbReference type="Pfam" id="PF00931">
    <property type="entry name" value="NB-ARC"/>
    <property type="match status" value="1"/>
</dbReference>
<dbReference type="InterPro" id="IPR019734">
    <property type="entry name" value="TPR_rpt"/>
</dbReference>
<dbReference type="AlphaFoldDB" id="A0A1I6RTL2"/>
<name>A0A1I6RTL2_9PSEU</name>
<dbReference type="Gene3D" id="1.25.40.10">
    <property type="entry name" value="Tetratricopeptide repeat domain"/>
    <property type="match status" value="2"/>
</dbReference>